<name>A0ABS7LJ45_9HYPH</name>
<keyword evidence="3" id="KW-0472">Membrane</keyword>
<evidence type="ECO:0000256" key="2">
    <source>
        <dbReference type="SAM" id="MobiDB-lite"/>
    </source>
</evidence>
<evidence type="ECO:0000256" key="1">
    <source>
        <dbReference type="SAM" id="Coils"/>
    </source>
</evidence>
<dbReference type="Gene3D" id="1.10.287.470">
    <property type="entry name" value="Helix hairpin bin"/>
    <property type="match status" value="1"/>
</dbReference>
<dbReference type="Pfam" id="PF25963">
    <property type="entry name" value="Beta-barrel_AAEA"/>
    <property type="match status" value="1"/>
</dbReference>
<feature type="coiled-coil region" evidence="1">
    <location>
        <begin position="116"/>
        <end position="164"/>
    </location>
</feature>
<dbReference type="SUPFAM" id="SSF111369">
    <property type="entry name" value="HlyD-like secretion proteins"/>
    <property type="match status" value="2"/>
</dbReference>
<proteinExistence type="predicted"/>
<dbReference type="Gene3D" id="2.40.50.100">
    <property type="match status" value="1"/>
</dbReference>
<gene>
    <name evidence="6" type="ORF">HJA87_15335</name>
</gene>
<reference evidence="6 7" key="1">
    <citation type="submission" date="2020-06" db="EMBL/GenBank/DDBJ databases">
        <title>Global-level population genomics: horizontal gene transfer, symbiosis and evolution in Rhizobia.</title>
        <authorList>
            <person name="Gai Y."/>
        </authorList>
    </citation>
    <scope>NUCLEOTIDE SEQUENCE [LARGE SCALE GENOMIC DNA]</scope>
    <source>
        <strain evidence="6 7">PLR6_1b</strain>
    </source>
</reference>
<comment type="caution">
    <text evidence="6">The sequence shown here is derived from an EMBL/GenBank/DDBJ whole genome shotgun (WGS) entry which is preliminary data.</text>
</comment>
<dbReference type="InterPro" id="IPR058634">
    <property type="entry name" value="AaeA-lik-b-barrel"/>
</dbReference>
<dbReference type="InterPro" id="IPR058625">
    <property type="entry name" value="MdtA-like_BSH"/>
</dbReference>
<dbReference type="PANTHER" id="PTHR30386">
    <property type="entry name" value="MEMBRANE FUSION SUBUNIT OF EMRAB-TOLC MULTIDRUG EFFLUX PUMP"/>
    <property type="match status" value="1"/>
</dbReference>
<organism evidence="6 7">
    <name type="scientific">Rhizobium bangladeshense</name>
    <dbReference type="NCBI Taxonomy" id="1138189"/>
    <lineage>
        <taxon>Bacteria</taxon>
        <taxon>Pseudomonadati</taxon>
        <taxon>Pseudomonadota</taxon>
        <taxon>Alphaproteobacteria</taxon>
        <taxon>Hyphomicrobiales</taxon>
        <taxon>Rhizobiaceae</taxon>
        <taxon>Rhizobium/Agrobacterium group</taxon>
        <taxon>Rhizobium</taxon>
    </lineage>
</organism>
<keyword evidence="3" id="KW-0812">Transmembrane</keyword>
<dbReference type="InterPro" id="IPR050739">
    <property type="entry name" value="MFP"/>
</dbReference>
<evidence type="ECO:0000259" key="5">
    <source>
        <dbReference type="Pfam" id="PF25963"/>
    </source>
</evidence>
<feature type="domain" description="p-hydroxybenzoic acid efflux pump subunit AaeA-like beta-barrel" evidence="5">
    <location>
        <begin position="275"/>
        <end position="367"/>
    </location>
</feature>
<evidence type="ECO:0000313" key="7">
    <source>
        <dbReference type="Proteomes" id="UP000720124"/>
    </source>
</evidence>
<dbReference type="Proteomes" id="UP000720124">
    <property type="component" value="Unassembled WGS sequence"/>
</dbReference>
<keyword evidence="1" id="KW-0175">Coiled coil</keyword>
<protein>
    <submittedName>
        <fullName evidence="6">HlyD family secretion protein</fullName>
    </submittedName>
</protein>
<dbReference type="Pfam" id="PF25917">
    <property type="entry name" value="BSH_RND"/>
    <property type="match status" value="1"/>
</dbReference>
<dbReference type="PANTHER" id="PTHR30386:SF24">
    <property type="entry name" value="MULTIDRUG RESISTANCE EFFLUX PUMP"/>
    <property type="match status" value="1"/>
</dbReference>
<feature type="transmembrane region" description="Helical" evidence="3">
    <location>
        <begin position="34"/>
        <end position="53"/>
    </location>
</feature>
<feature type="domain" description="Multidrug resistance protein MdtA-like barrel-sandwich hybrid" evidence="4">
    <location>
        <begin position="78"/>
        <end position="263"/>
    </location>
</feature>
<evidence type="ECO:0000259" key="4">
    <source>
        <dbReference type="Pfam" id="PF25917"/>
    </source>
</evidence>
<evidence type="ECO:0000256" key="3">
    <source>
        <dbReference type="SAM" id="Phobius"/>
    </source>
</evidence>
<dbReference type="Gene3D" id="2.40.30.170">
    <property type="match status" value="1"/>
</dbReference>
<evidence type="ECO:0000313" key="6">
    <source>
        <dbReference type="EMBL" id="MBY3591245.1"/>
    </source>
</evidence>
<accession>A0ABS7LJ45</accession>
<keyword evidence="3" id="KW-1133">Transmembrane helix</keyword>
<dbReference type="EMBL" id="JABTXI010000005">
    <property type="protein sequence ID" value="MBY3591245.1"/>
    <property type="molecule type" value="Genomic_DNA"/>
</dbReference>
<sequence>MRVPSRPEDDEGARAKRSAASEASPVTARGFRRLAIPIVAVAAVSAAVAWVMMDWNSWTAGADRQTTDDAVISADVSTLSAQISGMIKRTPVADYQRVTKGQVLAEIDPREYDAAVEAASANLASAQASLANLANQIELQMAVVRAAEAQNASALAQQTQTEQEFQRQKQLGEATSQHELQQAQAAYLQAEAAVNSTAAAIEQQKAQLKVLQGQEPLLQAEVRAAQANLDTAQVRQSYTRILAPFDGVLGRKLVHEGDVVGAGVGIVAEIPLPNVYVTANFKETQLARMKPGQRADITVDTFPGQVLHGKVADLSPASGAVFALLPPDNATGNYTKVVQRIPVRIDFDADQPLIGQMRPGMSVIVTIDTPAGGDR</sequence>
<keyword evidence="7" id="KW-1185">Reference proteome</keyword>
<feature type="region of interest" description="Disordered" evidence="2">
    <location>
        <begin position="1"/>
        <end position="22"/>
    </location>
</feature>